<accession>A0A9R1TUD3</accession>
<evidence type="ECO:0000256" key="5">
    <source>
        <dbReference type="ARBA" id="ARBA00022927"/>
    </source>
</evidence>
<dbReference type="GO" id="GO:0015031">
    <property type="term" value="P:protein transport"/>
    <property type="evidence" value="ECO:0007669"/>
    <property type="project" value="UniProtKB-UniRule"/>
</dbReference>
<proteinExistence type="inferred from homology"/>
<name>A0A9R1TUD3_9HYME</name>
<sequence>MLNHLSNTDLGEILNDDGRFEEVVNDIKQKIAEKFLSGDTEVDEFLELFLTRRKIMHLRKMKVDKMREETEIVNRGLSSSEHLSPPKFS</sequence>
<evidence type="ECO:0000256" key="4">
    <source>
        <dbReference type="ARBA" id="ARBA00022753"/>
    </source>
</evidence>
<dbReference type="GO" id="GO:0000813">
    <property type="term" value="C:ESCRT I complex"/>
    <property type="evidence" value="ECO:0007669"/>
    <property type="project" value="UniProtKB-ARBA"/>
</dbReference>
<comment type="subcellular location">
    <subcellularLocation>
        <location evidence="1">Endosome</location>
    </subcellularLocation>
</comment>
<keyword evidence="8" id="KW-1185">Reference proteome</keyword>
<gene>
    <name evidence="9" type="primary">LOC105274007</name>
</gene>
<evidence type="ECO:0000256" key="3">
    <source>
        <dbReference type="ARBA" id="ARBA00022448"/>
    </source>
</evidence>
<evidence type="ECO:0000259" key="7">
    <source>
        <dbReference type="PROSITE" id="PS51314"/>
    </source>
</evidence>
<protein>
    <submittedName>
        <fullName evidence="9">Vacuolar protein sorting-associated protein 37B-like isoform X2</fullName>
    </submittedName>
</protein>
<evidence type="ECO:0000313" key="9">
    <source>
        <dbReference type="RefSeq" id="XP_011315096.1"/>
    </source>
</evidence>
<keyword evidence="3 6" id="KW-0813">Transport</keyword>
<organism evidence="8 9">
    <name type="scientific">Fopius arisanus</name>
    <dbReference type="NCBI Taxonomy" id="64838"/>
    <lineage>
        <taxon>Eukaryota</taxon>
        <taxon>Metazoa</taxon>
        <taxon>Ecdysozoa</taxon>
        <taxon>Arthropoda</taxon>
        <taxon>Hexapoda</taxon>
        <taxon>Insecta</taxon>
        <taxon>Pterygota</taxon>
        <taxon>Neoptera</taxon>
        <taxon>Endopterygota</taxon>
        <taxon>Hymenoptera</taxon>
        <taxon>Apocrita</taxon>
        <taxon>Ichneumonoidea</taxon>
        <taxon>Braconidae</taxon>
        <taxon>Opiinae</taxon>
        <taxon>Fopius</taxon>
    </lineage>
</organism>
<dbReference type="RefSeq" id="XP_011315096.1">
    <property type="nucleotide sequence ID" value="XM_011316794.1"/>
</dbReference>
<feature type="domain" description="VPS37 C-terminal" evidence="7">
    <location>
        <begin position="1"/>
        <end position="80"/>
    </location>
</feature>
<dbReference type="Pfam" id="PF07200">
    <property type="entry name" value="Mod_r"/>
    <property type="match status" value="1"/>
</dbReference>
<dbReference type="GeneID" id="105274007"/>
<evidence type="ECO:0000256" key="6">
    <source>
        <dbReference type="PROSITE-ProRule" id="PRU00646"/>
    </source>
</evidence>
<dbReference type="InterPro" id="IPR009851">
    <property type="entry name" value="Mod_r"/>
</dbReference>
<dbReference type="AlphaFoldDB" id="A0A9R1TUD3"/>
<reference evidence="9" key="1">
    <citation type="submission" date="2025-08" db="UniProtKB">
        <authorList>
            <consortium name="RefSeq"/>
        </authorList>
    </citation>
    <scope>IDENTIFICATION</scope>
    <source>
        <strain evidence="9">USDA-PBARC FA_bdor</strain>
        <tissue evidence="9">Whole organism</tissue>
    </source>
</reference>
<keyword evidence="5 6" id="KW-0653">Protein transport</keyword>
<keyword evidence="4" id="KW-0967">Endosome</keyword>
<evidence type="ECO:0000256" key="1">
    <source>
        <dbReference type="ARBA" id="ARBA00004177"/>
    </source>
</evidence>
<evidence type="ECO:0000313" key="8">
    <source>
        <dbReference type="Proteomes" id="UP000694866"/>
    </source>
</evidence>
<dbReference type="Proteomes" id="UP000694866">
    <property type="component" value="Unplaced"/>
</dbReference>
<dbReference type="OrthoDB" id="10004364at2759"/>
<dbReference type="PROSITE" id="PS51314">
    <property type="entry name" value="VPS37_C"/>
    <property type="match status" value="1"/>
</dbReference>
<evidence type="ECO:0000256" key="2">
    <source>
        <dbReference type="ARBA" id="ARBA00007617"/>
    </source>
</evidence>
<comment type="similarity">
    <text evidence="2">Belongs to the VPS37 family.</text>
</comment>